<dbReference type="EMBL" id="AP022577">
    <property type="protein sequence ID" value="BBX86125.1"/>
    <property type="molecule type" value="Genomic_DNA"/>
</dbReference>
<evidence type="ECO:0000313" key="2">
    <source>
        <dbReference type="Proteomes" id="UP000465609"/>
    </source>
</evidence>
<evidence type="ECO:0000313" key="1">
    <source>
        <dbReference type="EMBL" id="BBX86125.1"/>
    </source>
</evidence>
<name>A0ABN5YW59_9MYCO</name>
<dbReference type="Proteomes" id="UP000465609">
    <property type="component" value="Chromosome"/>
</dbReference>
<organism evidence="1 2">
    <name type="scientific">Mycolicibacterium aubagnense</name>
    <dbReference type="NCBI Taxonomy" id="319707"/>
    <lineage>
        <taxon>Bacteria</taxon>
        <taxon>Bacillati</taxon>
        <taxon>Actinomycetota</taxon>
        <taxon>Actinomycetes</taxon>
        <taxon>Mycobacteriales</taxon>
        <taxon>Mycobacteriaceae</taxon>
        <taxon>Mycolicibacterium</taxon>
    </lineage>
</organism>
<proteinExistence type="predicted"/>
<sequence length="75" mass="7456">MDHRCAAGAGMAVVVGALVHKDSLGSVCRAARGAGIRRIVGTAGEFGVNGAPFGPLGATGVTGLTARRCAHRGQR</sequence>
<accession>A0ABN5YW59</accession>
<reference evidence="1 2" key="1">
    <citation type="journal article" date="2019" name="Emerg. Microbes Infect.">
        <title>Comprehensive subspecies identification of 175 nontuberculous mycobacteria species based on 7547 genomic profiles.</title>
        <authorList>
            <person name="Matsumoto Y."/>
            <person name="Kinjo T."/>
            <person name="Motooka D."/>
            <person name="Nabeya D."/>
            <person name="Jung N."/>
            <person name="Uechi K."/>
            <person name="Horii T."/>
            <person name="Iida T."/>
            <person name="Fujita J."/>
            <person name="Nakamura S."/>
        </authorList>
    </citation>
    <scope>NUCLEOTIDE SEQUENCE [LARGE SCALE GENOMIC DNA]</scope>
    <source>
        <strain evidence="1 2">JCM 15296</strain>
    </source>
</reference>
<protein>
    <submittedName>
        <fullName evidence="1">Uncharacterized protein</fullName>
    </submittedName>
</protein>
<gene>
    <name evidence="1" type="ORF">MAUB_39980</name>
</gene>
<keyword evidence="2" id="KW-1185">Reference proteome</keyword>